<evidence type="ECO:0000256" key="2">
    <source>
        <dbReference type="SAM" id="SignalP"/>
    </source>
</evidence>
<evidence type="ECO:0000259" key="3">
    <source>
        <dbReference type="Pfam" id="PF02070"/>
    </source>
</evidence>
<protein>
    <recommendedName>
        <fullName evidence="3">Neuromedin U C-terminal domain-containing protein</fullName>
    </recommendedName>
</protein>
<proteinExistence type="predicted"/>
<dbReference type="GO" id="GO:0006940">
    <property type="term" value="P:regulation of smooth muscle contraction"/>
    <property type="evidence" value="ECO:0007669"/>
    <property type="project" value="InterPro"/>
</dbReference>
<sequence length="176" mass="19968">MKRNQWRKGALGSGSVGTMSPSHSTSLALALLLISAIAPCTGAPPFLDLSTTENDKLMNQIDNACSSLLPEERPLRTLNTLWDLCDWMQGVLPKSQEPEARETTKRFLFHYTKPNTGLPDGTSSVFHPLLQLIPQLHNRRRRRVASHETPRLIQSRGYFLYRPRNGRRSTEYVLKK</sequence>
<dbReference type="AlphaFoldDB" id="A0AA88T5K3"/>
<dbReference type="InterPro" id="IPR042384">
    <property type="entry name" value="NMU"/>
</dbReference>
<organism evidence="4 5">
    <name type="scientific">Tachysurus vachellii</name>
    <name type="common">Darkbarbel catfish</name>
    <name type="synonym">Pelteobagrus vachellii</name>
    <dbReference type="NCBI Taxonomy" id="175792"/>
    <lineage>
        <taxon>Eukaryota</taxon>
        <taxon>Metazoa</taxon>
        <taxon>Chordata</taxon>
        <taxon>Craniata</taxon>
        <taxon>Vertebrata</taxon>
        <taxon>Euteleostomi</taxon>
        <taxon>Actinopterygii</taxon>
        <taxon>Neopterygii</taxon>
        <taxon>Teleostei</taxon>
        <taxon>Ostariophysi</taxon>
        <taxon>Siluriformes</taxon>
        <taxon>Bagridae</taxon>
        <taxon>Tachysurus</taxon>
    </lineage>
</organism>
<keyword evidence="2" id="KW-0732">Signal</keyword>
<dbReference type="EMBL" id="JAVHJS010000003">
    <property type="protein sequence ID" value="KAK2863878.1"/>
    <property type="molecule type" value="Genomic_DNA"/>
</dbReference>
<comment type="caution">
    <text evidence="4">The sequence shown here is derived from an EMBL/GenBank/DDBJ whole genome shotgun (WGS) entry which is preliminary data.</text>
</comment>
<evidence type="ECO:0000313" key="4">
    <source>
        <dbReference type="EMBL" id="KAK2863878.1"/>
    </source>
</evidence>
<evidence type="ECO:0000313" key="5">
    <source>
        <dbReference type="Proteomes" id="UP001187315"/>
    </source>
</evidence>
<evidence type="ECO:0000256" key="1">
    <source>
        <dbReference type="SAM" id="MobiDB-lite"/>
    </source>
</evidence>
<name>A0AA88T5K3_TACVA</name>
<keyword evidence="5" id="KW-1185">Reference proteome</keyword>
<dbReference type="GO" id="GO:0042922">
    <property type="term" value="F:neuromedin U receptor binding"/>
    <property type="evidence" value="ECO:0007669"/>
    <property type="project" value="InterPro"/>
</dbReference>
<dbReference type="Proteomes" id="UP001187315">
    <property type="component" value="Unassembled WGS sequence"/>
</dbReference>
<feature type="chain" id="PRO_5041657530" description="Neuromedin U C-terminal domain-containing protein" evidence="2">
    <location>
        <begin position="43"/>
        <end position="176"/>
    </location>
</feature>
<dbReference type="PANTHER" id="PTHR15390">
    <property type="entry name" value="NEUROMEDIN-U"/>
    <property type="match status" value="1"/>
</dbReference>
<reference evidence="4" key="1">
    <citation type="submission" date="2023-08" db="EMBL/GenBank/DDBJ databases">
        <title>Pelteobagrus vachellii genome.</title>
        <authorList>
            <person name="Liu H."/>
        </authorList>
    </citation>
    <scope>NUCLEOTIDE SEQUENCE</scope>
    <source>
        <strain evidence="4">PRFRI_2022a</strain>
        <tissue evidence="4">Muscle</tissue>
    </source>
</reference>
<feature type="region of interest" description="Disordered" evidence="1">
    <location>
        <begin position="1"/>
        <end position="20"/>
    </location>
</feature>
<gene>
    <name evidence="4" type="ORF">Q7C36_003032</name>
</gene>
<dbReference type="Pfam" id="PF02070">
    <property type="entry name" value="NMU"/>
    <property type="match status" value="1"/>
</dbReference>
<feature type="domain" description="Neuromedin U C-terminal" evidence="3">
    <location>
        <begin position="150"/>
        <end position="165"/>
    </location>
</feature>
<dbReference type="InterPro" id="IPR008200">
    <property type="entry name" value="NMU_C"/>
</dbReference>
<feature type="signal peptide" evidence="2">
    <location>
        <begin position="1"/>
        <end position="42"/>
    </location>
</feature>
<accession>A0AA88T5K3</accession>
<dbReference type="PANTHER" id="PTHR15390:SF0">
    <property type="entry name" value="NEUROMEDIN-U"/>
    <property type="match status" value="1"/>
</dbReference>